<dbReference type="SMART" id="SM00318">
    <property type="entry name" value="SNc"/>
    <property type="match status" value="1"/>
</dbReference>
<proteinExistence type="predicted"/>
<evidence type="ECO:0000313" key="6">
    <source>
        <dbReference type="EMBL" id="GMN43210.1"/>
    </source>
</evidence>
<dbReference type="GO" id="GO:0004519">
    <property type="term" value="F:endonuclease activity"/>
    <property type="evidence" value="ECO:0007669"/>
    <property type="project" value="UniProtKB-KW"/>
</dbReference>
<dbReference type="InterPro" id="IPR035437">
    <property type="entry name" value="SNase_OB-fold_sf"/>
</dbReference>
<dbReference type="AlphaFoldDB" id="A0AA88D3N9"/>
<evidence type="ECO:0000256" key="3">
    <source>
        <dbReference type="ARBA" id="ARBA00022801"/>
    </source>
</evidence>
<evidence type="ECO:0000313" key="7">
    <source>
        <dbReference type="Proteomes" id="UP001187192"/>
    </source>
</evidence>
<comment type="caution">
    <text evidence="6">The sequence shown here is derived from an EMBL/GenBank/DDBJ whole genome shotgun (WGS) entry which is preliminary data.</text>
</comment>
<dbReference type="Pfam" id="PF00565">
    <property type="entry name" value="SNase"/>
    <property type="match status" value="1"/>
</dbReference>
<accession>A0AA88D3N9</accession>
<dbReference type="PROSITE" id="PS50830">
    <property type="entry name" value="TNASE_3"/>
    <property type="match status" value="1"/>
</dbReference>
<dbReference type="PANTHER" id="PTHR12302:SF3">
    <property type="entry name" value="SERINE_THREONINE-PROTEIN KINASE 31"/>
    <property type="match status" value="1"/>
</dbReference>
<evidence type="ECO:0000259" key="5">
    <source>
        <dbReference type="PROSITE" id="PS50830"/>
    </source>
</evidence>
<evidence type="ECO:0000256" key="4">
    <source>
        <dbReference type="SAM" id="MobiDB-lite"/>
    </source>
</evidence>
<feature type="domain" description="TNase-like" evidence="5">
    <location>
        <begin position="242"/>
        <end position="403"/>
    </location>
</feature>
<keyword evidence="3" id="KW-0378">Hydrolase</keyword>
<dbReference type="GO" id="GO:0005737">
    <property type="term" value="C:cytoplasm"/>
    <property type="evidence" value="ECO:0007669"/>
    <property type="project" value="TreeGrafter"/>
</dbReference>
<reference evidence="6" key="1">
    <citation type="submission" date="2023-07" db="EMBL/GenBank/DDBJ databases">
        <title>draft genome sequence of fig (Ficus carica).</title>
        <authorList>
            <person name="Takahashi T."/>
            <person name="Nishimura K."/>
        </authorList>
    </citation>
    <scope>NUCLEOTIDE SEQUENCE</scope>
</reference>
<keyword evidence="2" id="KW-0255">Endonuclease</keyword>
<dbReference type="InterPro" id="IPR016071">
    <property type="entry name" value="Staphylococal_nuclease_OB-fold"/>
</dbReference>
<name>A0AA88D3N9_FICCA</name>
<dbReference type="Gene3D" id="2.40.50.90">
    <property type="match status" value="1"/>
</dbReference>
<evidence type="ECO:0000256" key="2">
    <source>
        <dbReference type="ARBA" id="ARBA00022759"/>
    </source>
</evidence>
<organism evidence="6 7">
    <name type="scientific">Ficus carica</name>
    <name type="common">Common fig</name>
    <dbReference type="NCBI Taxonomy" id="3494"/>
    <lineage>
        <taxon>Eukaryota</taxon>
        <taxon>Viridiplantae</taxon>
        <taxon>Streptophyta</taxon>
        <taxon>Embryophyta</taxon>
        <taxon>Tracheophyta</taxon>
        <taxon>Spermatophyta</taxon>
        <taxon>Magnoliopsida</taxon>
        <taxon>eudicotyledons</taxon>
        <taxon>Gunneridae</taxon>
        <taxon>Pentapetalae</taxon>
        <taxon>rosids</taxon>
        <taxon>fabids</taxon>
        <taxon>Rosales</taxon>
        <taxon>Moraceae</taxon>
        <taxon>Ficeae</taxon>
        <taxon>Ficus</taxon>
    </lineage>
</organism>
<keyword evidence="7" id="KW-1185">Reference proteome</keyword>
<dbReference type="SUPFAM" id="SSF50199">
    <property type="entry name" value="Staphylococcal nuclease"/>
    <property type="match status" value="1"/>
</dbReference>
<protein>
    <recommendedName>
        <fullName evidence="5">TNase-like domain-containing protein</fullName>
    </recommendedName>
</protein>
<dbReference type="PANTHER" id="PTHR12302">
    <property type="entry name" value="EBNA2 BINDING PROTEIN P100"/>
    <property type="match status" value="1"/>
</dbReference>
<gene>
    <name evidence="6" type="ORF">TIFTF001_012416</name>
</gene>
<dbReference type="EMBL" id="BTGU01000016">
    <property type="protein sequence ID" value="GMN43210.1"/>
    <property type="molecule type" value="Genomic_DNA"/>
</dbReference>
<dbReference type="Proteomes" id="UP001187192">
    <property type="component" value="Unassembled WGS sequence"/>
</dbReference>
<dbReference type="GO" id="GO:0016787">
    <property type="term" value="F:hydrolase activity"/>
    <property type="evidence" value="ECO:0007669"/>
    <property type="project" value="UniProtKB-KW"/>
</dbReference>
<keyword evidence="1" id="KW-0540">Nuclease</keyword>
<feature type="region of interest" description="Disordered" evidence="4">
    <location>
        <begin position="1"/>
        <end position="31"/>
    </location>
</feature>
<sequence>MEPRLLSGTEPTFQVGTGAPPPRGLGTGDAGTAPRVGLIIDHEACLRQPQNRGVAPLAGTYHPSKVNFELVGSLSNTTPTKKKKANNLITFRLETITDWSGVRSSSSAEEKLRSGRAMKVIHSEENPDPVAAFSVVVVVGRRFMSSSEEEDVEPPKEMPTFGQREMCRRWGRGKGFTSWVGGRSALRRRIFRHGSTAIREARRKGNLSAALRDFYGLPHPVQLPDEVKLVLHPLPVIYPNAIQDGDSLTAYVSEENLSSELLNNIEKAKAVSEYEYGMAYALYHVITFGDNIFRKRMFFNGMFYLQCRIRLRGIDAPEYQMPYGDKSKEELTNLVLRKQLTLHFYTIDKYGRFVCDIHCHDTFIQKEMLKKGCAWHYSYYDQRPELAQWEEDARENSVGLWLDPNPENPYEFRMRQKSGSARSISTRHGDSIMPMMNNHLSSTGYYQLNPDSSRRGLLRSTL</sequence>
<evidence type="ECO:0000256" key="1">
    <source>
        <dbReference type="ARBA" id="ARBA00022722"/>
    </source>
</evidence>